<evidence type="ECO:0000313" key="2">
    <source>
        <dbReference type="EMBL" id="VAX03953.1"/>
    </source>
</evidence>
<dbReference type="PROSITE" id="PS50943">
    <property type="entry name" value="HTH_CROC1"/>
    <property type="match status" value="1"/>
</dbReference>
<gene>
    <name evidence="2" type="ORF">MNBD_GAMMA20-319</name>
</gene>
<feature type="non-terminal residue" evidence="2">
    <location>
        <position position="95"/>
    </location>
</feature>
<feature type="domain" description="HTH cro/C1-type" evidence="1">
    <location>
        <begin position="34"/>
        <end position="90"/>
    </location>
</feature>
<dbReference type="AlphaFoldDB" id="A0A3B1AW94"/>
<reference evidence="2" key="1">
    <citation type="submission" date="2018-06" db="EMBL/GenBank/DDBJ databases">
        <authorList>
            <person name="Zhirakovskaya E."/>
        </authorList>
    </citation>
    <scope>NUCLEOTIDE SEQUENCE</scope>
</reference>
<evidence type="ECO:0000259" key="1">
    <source>
        <dbReference type="PROSITE" id="PS50943"/>
    </source>
</evidence>
<dbReference type="Gene3D" id="1.10.260.40">
    <property type="entry name" value="lambda repressor-like DNA-binding domains"/>
    <property type="match status" value="1"/>
</dbReference>
<name>A0A3B1AW94_9ZZZZ</name>
<dbReference type="Pfam" id="PF01381">
    <property type="entry name" value="HTH_3"/>
    <property type="match status" value="1"/>
</dbReference>
<dbReference type="InterPro" id="IPR001387">
    <property type="entry name" value="Cro/C1-type_HTH"/>
</dbReference>
<accession>A0A3B1AW94</accession>
<dbReference type="InterPro" id="IPR010982">
    <property type="entry name" value="Lambda_DNA-bd_dom_sf"/>
</dbReference>
<dbReference type="CDD" id="cd00093">
    <property type="entry name" value="HTH_XRE"/>
    <property type="match status" value="1"/>
</dbReference>
<dbReference type="EMBL" id="UOFU01000356">
    <property type="protein sequence ID" value="VAX03953.1"/>
    <property type="molecule type" value="Genomic_DNA"/>
</dbReference>
<sequence length="95" mass="10688">MRPKERAVARRQLDKRLNLLRDSESFVRPSRGWIKAIREALGMTTTQLAKRLGVVQSRTVAIEQAEAKGSITLNSLEKAANALDCRLVYALVPRK</sequence>
<dbReference type="SMART" id="SM00530">
    <property type="entry name" value="HTH_XRE"/>
    <property type="match status" value="1"/>
</dbReference>
<organism evidence="2">
    <name type="scientific">hydrothermal vent metagenome</name>
    <dbReference type="NCBI Taxonomy" id="652676"/>
    <lineage>
        <taxon>unclassified sequences</taxon>
        <taxon>metagenomes</taxon>
        <taxon>ecological metagenomes</taxon>
    </lineage>
</organism>
<dbReference type="SUPFAM" id="SSF47413">
    <property type="entry name" value="lambda repressor-like DNA-binding domains"/>
    <property type="match status" value="1"/>
</dbReference>
<protein>
    <recommendedName>
        <fullName evidence="1">HTH cro/C1-type domain-containing protein</fullName>
    </recommendedName>
</protein>
<dbReference type="GO" id="GO:0003677">
    <property type="term" value="F:DNA binding"/>
    <property type="evidence" value="ECO:0007669"/>
    <property type="project" value="InterPro"/>
</dbReference>
<proteinExistence type="predicted"/>